<evidence type="ECO:0000256" key="10">
    <source>
        <dbReference type="ARBA" id="ARBA00061949"/>
    </source>
</evidence>
<feature type="region of interest" description="Disordered" evidence="14">
    <location>
        <begin position="409"/>
        <end position="488"/>
    </location>
</feature>
<evidence type="ECO:0000256" key="6">
    <source>
        <dbReference type="ARBA" id="ARBA00022833"/>
    </source>
</evidence>
<comment type="similarity">
    <text evidence="9">Belongs to the BCD1 family.</text>
</comment>
<feature type="non-terminal residue" evidence="16">
    <location>
        <position position="554"/>
    </location>
</feature>
<comment type="subunit">
    <text evidence="10">Interacts with FBL, SNU13, NOP58, NUFIP1, RUVBL1, RUVBL2 and TAF9. Interacts (via HIT-type zinc finger) with the RUVBL1/RUVBL2 complex in the presence of ADP.</text>
</comment>
<comment type="function">
    <text evidence="8">Required for box C/D snoRNAs accumulation involved in snoRNA processing, snoRNA transport to the nucleolus and ribosome biogenesis.</text>
</comment>
<evidence type="ECO:0000256" key="5">
    <source>
        <dbReference type="ARBA" id="ARBA00022771"/>
    </source>
</evidence>
<dbReference type="AlphaFoldDB" id="A0AAN6TXW2"/>
<feature type="compositionally biased region" description="Acidic residues" evidence="14">
    <location>
        <begin position="520"/>
        <end position="533"/>
    </location>
</feature>
<dbReference type="GO" id="GO:0000492">
    <property type="term" value="P:box C/D snoRNP assembly"/>
    <property type="evidence" value="ECO:0007669"/>
    <property type="project" value="TreeGrafter"/>
</dbReference>
<sequence length="554" mass="61865">MSGTVLSSLCGICHNEPPKYKCPRCGARTCSVPCIQKHKARADCDGVRNPRAFMPLSQLKTPAGIDHDYNFLTSIERARQRVEKDVVEARRLLSEKDLRPRNEDKLFQKVWHGDELRHVPVQSHPYRTHKRLREGPAFIDGFDKHVRRRLQYLDIEVLTMPKGMARQRDNRTAFNRRTGTINWQIEWLVYSASQLGLPVEQSQSPLRILYKSLDGTPLHAALKSTLDRHRGQLDRQSREQRDQLEIDNEADADNSPVSQKKRKTHHNHYNIKRKHPDPIPPATQDPSTSTWPAAAYSTQYPLTSAWSQTTTAPHIETTLEEQLTSWQFFLHYIARPTTTTDSKKPKNAKLLIPVSSTETLASALAGRTVIEFPSIYAFPSGAQLPDGFEVGDVPRRSPRTRVVEAAMGGDDAFNNDNGVTRKREYSSWDGPGRGHGRGRGRGAAYGRGGKRVRFEAGRAPAKEEVEDGEESEVAEGEVEDGEVNNDGNEIMAKAEFGGVVMEGDVETGSVAEDGSSVTLTEEEEEEEEEEGEIVETKGARPTGGLVDYGSSDDS</sequence>
<dbReference type="PANTHER" id="PTHR13483:SF11">
    <property type="entry name" value="ZINC FINGER HIT DOMAIN-CONTAINING PROTEIN 3"/>
    <property type="match status" value="1"/>
</dbReference>
<dbReference type="Gene3D" id="3.30.60.190">
    <property type="match status" value="1"/>
</dbReference>
<name>A0AAN6TXW2_9PEZI</name>
<protein>
    <recommendedName>
        <fullName evidence="11">Box C/D snoRNA protein 1</fullName>
    </recommendedName>
    <alternativeName>
        <fullName evidence="12">Zinc finger HIT domain-containing protein 6</fullName>
    </alternativeName>
</protein>
<evidence type="ECO:0000256" key="7">
    <source>
        <dbReference type="ARBA" id="ARBA00022843"/>
    </source>
</evidence>
<evidence type="ECO:0000256" key="1">
    <source>
        <dbReference type="ARBA" id="ARBA00022499"/>
    </source>
</evidence>
<dbReference type="InterPro" id="IPR051639">
    <property type="entry name" value="BCD1"/>
</dbReference>
<feature type="compositionally biased region" description="Basic and acidic residues" evidence="14">
    <location>
        <begin position="452"/>
        <end position="463"/>
    </location>
</feature>
<evidence type="ECO:0000256" key="8">
    <source>
        <dbReference type="ARBA" id="ARBA00049598"/>
    </source>
</evidence>
<evidence type="ECO:0000256" key="3">
    <source>
        <dbReference type="ARBA" id="ARBA00022553"/>
    </source>
</evidence>
<keyword evidence="1" id="KW-1017">Isopeptide bond</keyword>
<dbReference type="GO" id="GO:0005634">
    <property type="term" value="C:nucleus"/>
    <property type="evidence" value="ECO:0007669"/>
    <property type="project" value="TreeGrafter"/>
</dbReference>
<evidence type="ECO:0000256" key="12">
    <source>
        <dbReference type="ARBA" id="ARBA00077531"/>
    </source>
</evidence>
<dbReference type="Proteomes" id="UP001302602">
    <property type="component" value="Unassembled WGS sequence"/>
</dbReference>
<dbReference type="CDD" id="cd23023">
    <property type="entry name" value="zf-HIT_BCD1"/>
    <property type="match status" value="1"/>
</dbReference>
<evidence type="ECO:0000256" key="9">
    <source>
        <dbReference type="ARBA" id="ARBA00049654"/>
    </source>
</evidence>
<dbReference type="PANTHER" id="PTHR13483">
    <property type="entry name" value="BOX C_D SNORNA PROTEIN 1-RELATED"/>
    <property type="match status" value="1"/>
</dbReference>
<keyword evidence="2" id="KW-0690">Ribosome biogenesis</keyword>
<feature type="domain" description="HIT-type" evidence="15">
    <location>
        <begin position="10"/>
        <end position="44"/>
    </location>
</feature>
<accession>A0AAN6TXW2</accession>
<dbReference type="SUPFAM" id="SSF144232">
    <property type="entry name" value="HIT/MYND zinc finger-like"/>
    <property type="match status" value="1"/>
</dbReference>
<keyword evidence="7" id="KW-0832">Ubl conjugation</keyword>
<reference evidence="16" key="1">
    <citation type="journal article" date="2023" name="Mol. Phylogenet. Evol.">
        <title>Genome-scale phylogeny and comparative genomics of the fungal order Sordariales.</title>
        <authorList>
            <person name="Hensen N."/>
            <person name="Bonometti L."/>
            <person name="Westerberg I."/>
            <person name="Brannstrom I.O."/>
            <person name="Guillou S."/>
            <person name="Cros-Aarteil S."/>
            <person name="Calhoun S."/>
            <person name="Haridas S."/>
            <person name="Kuo A."/>
            <person name="Mondo S."/>
            <person name="Pangilinan J."/>
            <person name="Riley R."/>
            <person name="LaButti K."/>
            <person name="Andreopoulos B."/>
            <person name="Lipzen A."/>
            <person name="Chen C."/>
            <person name="Yan M."/>
            <person name="Daum C."/>
            <person name="Ng V."/>
            <person name="Clum A."/>
            <person name="Steindorff A."/>
            <person name="Ohm R.A."/>
            <person name="Martin F."/>
            <person name="Silar P."/>
            <person name="Natvig D.O."/>
            <person name="Lalanne C."/>
            <person name="Gautier V."/>
            <person name="Ament-Velasquez S.L."/>
            <person name="Kruys A."/>
            <person name="Hutchinson M.I."/>
            <person name="Powell A.J."/>
            <person name="Barry K."/>
            <person name="Miller A.N."/>
            <person name="Grigoriev I.V."/>
            <person name="Debuchy R."/>
            <person name="Gladieux P."/>
            <person name="Hiltunen Thoren M."/>
            <person name="Johannesson H."/>
        </authorList>
    </citation>
    <scope>NUCLEOTIDE SEQUENCE</scope>
    <source>
        <strain evidence="16">CBS 731.68</strain>
    </source>
</reference>
<dbReference type="GO" id="GO:0048254">
    <property type="term" value="P:snoRNA localization"/>
    <property type="evidence" value="ECO:0007669"/>
    <property type="project" value="TreeGrafter"/>
</dbReference>
<gene>
    <name evidence="16" type="ORF">N657DRAFT_646538</name>
</gene>
<dbReference type="PROSITE" id="PS51083">
    <property type="entry name" value="ZF_HIT"/>
    <property type="match status" value="1"/>
</dbReference>
<evidence type="ECO:0000256" key="14">
    <source>
        <dbReference type="SAM" id="MobiDB-lite"/>
    </source>
</evidence>
<evidence type="ECO:0000256" key="11">
    <source>
        <dbReference type="ARBA" id="ARBA00068630"/>
    </source>
</evidence>
<reference evidence="16" key="2">
    <citation type="submission" date="2023-05" db="EMBL/GenBank/DDBJ databases">
        <authorList>
            <consortium name="Lawrence Berkeley National Laboratory"/>
            <person name="Steindorff A."/>
            <person name="Hensen N."/>
            <person name="Bonometti L."/>
            <person name="Westerberg I."/>
            <person name="Brannstrom I.O."/>
            <person name="Guillou S."/>
            <person name="Cros-Aarteil S."/>
            <person name="Calhoun S."/>
            <person name="Haridas S."/>
            <person name="Kuo A."/>
            <person name="Mondo S."/>
            <person name="Pangilinan J."/>
            <person name="Riley R."/>
            <person name="Labutti K."/>
            <person name="Andreopoulos B."/>
            <person name="Lipzen A."/>
            <person name="Chen C."/>
            <person name="Yanf M."/>
            <person name="Daum C."/>
            <person name="Ng V."/>
            <person name="Clum A."/>
            <person name="Ohm R."/>
            <person name="Martin F."/>
            <person name="Silar P."/>
            <person name="Natvig D."/>
            <person name="Lalanne C."/>
            <person name="Gautier V."/>
            <person name="Ament-Velasquez S.L."/>
            <person name="Kruys A."/>
            <person name="Hutchinson M.I."/>
            <person name="Powell A.J."/>
            <person name="Barry K."/>
            <person name="Miller A.N."/>
            <person name="Grigoriev I.V."/>
            <person name="Debuchy R."/>
            <person name="Gladieux P."/>
            <person name="Thoren M.H."/>
            <person name="Johannesson H."/>
        </authorList>
    </citation>
    <scope>NUCLEOTIDE SEQUENCE</scope>
    <source>
        <strain evidence="16">CBS 731.68</strain>
    </source>
</reference>
<keyword evidence="17" id="KW-1185">Reference proteome</keyword>
<dbReference type="Pfam" id="PF25790">
    <property type="entry name" value="BCD1"/>
    <property type="match status" value="1"/>
</dbReference>
<dbReference type="InterPro" id="IPR057721">
    <property type="entry name" value="BCD1_alpha/beta"/>
</dbReference>
<dbReference type="GeneID" id="87829906"/>
<dbReference type="GO" id="GO:0070761">
    <property type="term" value="C:pre-snoRNP complex"/>
    <property type="evidence" value="ECO:0007669"/>
    <property type="project" value="TreeGrafter"/>
</dbReference>
<organism evidence="16 17">
    <name type="scientific">Parathielavia appendiculata</name>
    <dbReference type="NCBI Taxonomy" id="2587402"/>
    <lineage>
        <taxon>Eukaryota</taxon>
        <taxon>Fungi</taxon>
        <taxon>Dikarya</taxon>
        <taxon>Ascomycota</taxon>
        <taxon>Pezizomycotina</taxon>
        <taxon>Sordariomycetes</taxon>
        <taxon>Sordariomycetidae</taxon>
        <taxon>Sordariales</taxon>
        <taxon>Chaetomiaceae</taxon>
        <taxon>Parathielavia</taxon>
    </lineage>
</organism>
<comment type="caution">
    <text evidence="16">The sequence shown here is derived from an EMBL/GenBank/DDBJ whole genome shotgun (WGS) entry which is preliminary data.</text>
</comment>
<evidence type="ECO:0000313" key="16">
    <source>
        <dbReference type="EMBL" id="KAK4122788.1"/>
    </source>
</evidence>
<evidence type="ECO:0000313" key="17">
    <source>
        <dbReference type="Proteomes" id="UP001302602"/>
    </source>
</evidence>
<feature type="region of interest" description="Disordered" evidence="14">
    <location>
        <begin position="226"/>
        <end position="292"/>
    </location>
</feature>
<feature type="compositionally biased region" description="Basic and acidic residues" evidence="14">
    <location>
        <begin position="226"/>
        <end position="244"/>
    </location>
</feature>
<dbReference type="GO" id="GO:0008270">
    <property type="term" value="F:zinc ion binding"/>
    <property type="evidence" value="ECO:0007669"/>
    <property type="project" value="UniProtKB-UniRule"/>
</dbReference>
<dbReference type="Pfam" id="PF04438">
    <property type="entry name" value="zf-HIT"/>
    <property type="match status" value="1"/>
</dbReference>
<dbReference type="EMBL" id="MU853230">
    <property type="protein sequence ID" value="KAK4122788.1"/>
    <property type="molecule type" value="Genomic_DNA"/>
</dbReference>
<feature type="compositionally biased region" description="Basic residues" evidence="14">
    <location>
        <begin position="259"/>
        <end position="275"/>
    </location>
</feature>
<dbReference type="GO" id="GO:0000463">
    <property type="term" value="P:maturation of LSU-rRNA from tricistronic rRNA transcript (SSU-rRNA, 5.8S rRNA, LSU-rRNA)"/>
    <property type="evidence" value="ECO:0007669"/>
    <property type="project" value="TreeGrafter"/>
</dbReference>
<dbReference type="InterPro" id="IPR007529">
    <property type="entry name" value="Znf_HIT"/>
</dbReference>
<feature type="region of interest" description="Disordered" evidence="14">
    <location>
        <begin position="504"/>
        <end position="554"/>
    </location>
</feature>
<keyword evidence="3" id="KW-0597">Phosphoprotein</keyword>
<keyword evidence="6" id="KW-0862">Zinc</keyword>
<feature type="compositionally biased region" description="Acidic residues" evidence="14">
    <location>
        <begin position="464"/>
        <end position="483"/>
    </location>
</feature>
<dbReference type="FunFam" id="3.30.60.190:FF:000001">
    <property type="entry name" value="box C/D snoRNA protein 1"/>
    <property type="match status" value="1"/>
</dbReference>
<evidence type="ECO:0000256" key="13">
    <source>
        <dbReference type="PROSITE-ProRule" id="PRU00453"/>
    </source>
</evidence>
<evidence type="ECO:0000256" key="2">
    <source>
        <dbReference type="ARBA" id="ARBA00022517"/>
    </source>
</evidence>
<evidence type="ECO:0000259" key="15">
    <source>
        <dbReference type="PROSITE" id="PS51083"/>
    </source>
</evidence>
<dbReference type="RefSeq" id="XP_062646559.1">
    <property type="nucleotide sequence ID" value="XM_062793137.1"/>
</dbReference>
<proteinExistence type="inferred from homology"/>
<keyword evidence="5 13" id="KW-0863">Zinc-finger</keyword>
<evidence type="ECO:0000256" key="4">
    <source>
        <dbReference type="ARBA" id="ARBA00022723"/>
    </source>
</evidence>
<keyword evidence="4" id="KW-0479">Metal-binding</keyword>